<feature type="region of interest" description="Disordered" evidence="1">
    <location>
        <begin position="215"/>
        <end position="271"/>
    </location>
</feature>
<gene>
    <name evidence="2" type="ORF">Pmani_018565</name>
</gene>
<dbReference type="PANTHER" id="PTHR10972">
    <property type="entry name" value="OXYSTEROL-BINDING PROTEIN-RELATED"/>
    <property type="match status" value="1"/>
</dbReference>
<feature type="compositionally biased region" description="Low complexity" evidence="1">
    <location>
        <begin position="25"/>
        <end position="34"/>
    </location>
</feature>
<dbReference type="SUPFAM" id="SSF144000">
    <property type="entry name" value="Oxysterol-binding protein-like"/>
    <property type="match status" value="2"/>
</dbReference>
<evidence type="ECO:0000256" key="1">
    <source>
        <dbReference type="SAM" id="MobiDB-lite"/>
    </source>
</evidence>
<reference evidence="2" key="1">
    <citation type="submission" date="2023-11" db="EMBL/GenBank/DDBJ databases">
        <title>Genome assemblies of two species of porcelain crab, Petrolisthes cinctipes and Petrolisthes manimaculis (Anomura: Porcellanidae).</title>
        <authorList>
            <person name="Angst P."/>
        </authorList>
    </citation>
    <scope>NUCLEOTIDE SEQUENCE</scope>
    <source>
        <strain evidence="2">PB745_02</strain>
        <tissue evidence="2">Gill</tissue>
    </source>
</reference>
<dbReference type="PANTHER" id="PTHR10972:SF203">
    <property type="entry name" value="OXYSTEROL-BINDING PROTEIN HOMOLOG 3"/>
    <property type="match status" value="1"/>
</dbReference>
<accession>A0AAE1PJX8</accession>
<dbReference type="InterPro" id="IPR037239">
    <property type="entry name" value="OSBP_sf"/>
</dbReference>
<dbReference type="Gene3D" id="2.40.160.120">
    <property type="match status" value="1"/>
</dbReference>
<evidence type="ECO:0000313" key="2">
    <source>
        <dbReference type="EMBL" id="KAK4309804.1"/>
    </source>
</evidence>
<dbReference type="InterPro" id="IPR000648">
    <property type="entry name" value="Oxysterol-bd"/>
</dbReference>
<sequence length="382" mass="44196">MEGEKEEEEEECLEEGRMKGEYNEQQQQQQQQQQKVMNSVVRRRRSRLPKPQSNVSNVKSMISMLWNNIGKDMTLLSFPVTFNEPINILQRMCEEFEYSELLDRACGLRDPAERVLNVALFAISGYSSTLHRCEHKPYNPLLGETYECDRTLDCGFRFIAEKVVHYPPVCVCYVEGVAGYTYTEWLSVNTKFGATSMDLVPEGKTVLYLKRPSEERYTRGGKDGSENGAKENDTCEQEDSYHGKRYEGKGNKEKEEKTNELETETERERQEGKVIEEDEYEWNKVTTSIYNIFVPGSKIYMEHHGNMIIKDNTTGYQCRVIFHKSSFFSSRRHRVTGTVYDASGREVRSISGCLTDGIYLGKVPLWRPNPMPDAYESYYGLT</sequence>
<dbReference type="GO" id="GO:0005886">
    <property type="term" value="C:plasma membrane"/>
    <property type="evidence" value="ECO:0007669"/>
    <property type="project" value="TreeGrafter"/>
</dbReference>
<dbReference type="AlphaFoldDB" id="A0AAE1PJX8"/>
<feature type="region of interest" description="Disordered" evidence="1">
    <location>
        <begin position="1"/>
        <end position="55"/>
    </location>
</feature>
<protein>
    <recommendedName>
        <fullName evidence="4">Oxysterol-binding protein</fullName>
    </recommendedName>
</protein>
<dbReference type="Proteomes" id="UP001292094">
    <property type="component" value="Unassembled WGS sequence"/>
</dbReference>
<dbReference type="GO" id="GO:0032934">
    <property type="term" value="F:sterol binding"/>
    <property type="evidence" value="ECO:0007669"/>
    <property type="project" value="TreeGrafter"/>
</dbReference>
<organism evidence="2 3">
    <name type="scientific">Petrolisthes manimaculis</name>
    <dbReference type="NCBI Taxonomy" id="1843537"/>
    <lineage>
        <taxon>Eukaryota</taxon>
        <taxon>Metazoa</taxon>
        <taxon>Ecdysozoa</taxon>
        <taxon>Arthropoda</taxon>
        <taxon>Crustacea</taxon>
        <taxon>Multicrustacea</taxon>
        <taxon>Malacostraca</taxon>
        <taxon>Eumalacostraca</taxon>
        <taxon>Eucarida</taxon>
        <taxon>Decapoda</taxon>
        <taxon>Pleocyemata</taxon>
        <taxon>Anomura</taxon>
        <taxon>Galatheoidea</taxon>
        <taxon>Porcellanidae</taxon>
        <taxon>Petrolisthes</taxon>
    </lineage>
</organism>
<dbReference type="Pfam" id="PF01237">
    <property type="entry name" value="Oxysterol_BP"/>
    <property type="match status" value="2"/>
</dbReference>
<feature type="compositionally biased region" description="Acidic residues" evidence="1">
    <location>
        <begin position="1"/>
        <end position="13"/>
    </location>
</feature>
<comment type="caution">
    <text evidence="2">The sequence shown here is derived from an EMBL/GenBank/DDBJ whole genome shotgun (WGS) entry which is preliminary data.</text>
</comment>
<proteinExistence type="predicted"/>
<dbReference type="GO" id="GO:0097038">
    <property type="term" value="C:perinuclear endoplasmic reticulum"/>
    <property type="evidence" value="ECO:0007669"/>
    <property type="project" value="TreeGrafter"/>
</dbReference>
<evidence type="ECO:0000313" key="3">
    <source>
        <dbReference type="Proteomes" id="UP001292094"/>
    </source>
</evidence>
<keyword evidence="3" id="KW-1185">Reference proteome</keyword>
<dbReference type="GO" id="GO:0005829">
    <property type="term" value="C:cytosol"/>
    <property type="evidence" value="ECO:0007669"/>
    <property type="project" value="TreeGrafter"/>
</dbReference>
<dbReference type="EMBL" id="JAWZYT010001713">
    <property type="protein sequence ID" value="KAK4309804.1"/>
    <property type="molecule type" value="Genomic_DNA"/>
</dbReference>
<evidence type="ECO:0008006" key="4">
    <source>
        <dbReference type="Google" id="ProtNLM"/>
    </source>
</evidence>
<name>A0AAE1PJX8_9EUCA</name>